<dbReference type="RefSeq" id="WP_227563506.1">
    <property type="nucleotide sequence ID" value="NZ_CP101989.1"/>
</dbReference>
<keyword evidence="1" id="KW-0472">Membrane</keyword>
<accession>A0ABY5K3V0</accession>
<feature type="transmembrane region" description="Helical" evidence="1">
    <location>
        <begin position="113"/>
        <end position="138"/>
    </location>
</feature>
<keyword evidence="3" id="KW-1185">Reference proteome</keyword>
<gene>
    <name evidence="2" type="ORF">NP075_18190</name>
</gene>
<evidence type="ECO:0000256" key="1">
    <source>
        <dbReference type="SAM" id="Phobius"/>
    </source>
</evidence>
<proteinExistence type="predicted"/>
<keyword evidence="1" id="KW-0812">Transmembrane</keyword>
<dbReference type="Proteomes" id="UP001317322">
    <property type="component" value="Chromosome"/>
</dbReference>
<evidence type="ECO:0000313" key="2">
    <source>
        <dbReference type="EMBL" id="UUI65015.1"/>
    </source>
</evidence>
<evidence type="ECO:0000313" key="3">
    <source>
        <dbReference type="Proteomes" id="UP001317322"/>
    </source>
</evidence>
<reference evidence="2 3" key="1">
    <citation type="submission" date="2022-07" db="EMBL/GenBank/DDBJ databases">
        <title>Novel species in genus cellulomonas.</title>
        <authorList>
            <person name="Ye L."/>
        </authorList>
    </citation>
    <scope>NUCLEOTIDE SEQUENCE [LARGE SCALE GENOMIC DNA]</scope>
    <source>
        <strain evidence="3">zg-Y908</strain>
    </source>
</reference>
<sequence length="143" mass="15099">MSVSVVLALACVVLLVIAVLLAVVGFRRLRRARGVRRVRVPATLVSQTYAGAGDVLHVEYPAPDGTPLRATIYMWLVNAPGVPYTFDGTVWVDPADPTDVTPRRQGRTTWATVTLILAAIALVGAIGTGIASAVVAFAESFPT</sequence>
<evidence type="ECO:0008006" key="4">
    <source>
        <dbReference type="Google" id="ProtNLM"/>
    </source>
</evidence>
<feature type="transmembrane region" description="Helical" evidence="1">
    <location>
        <begin position="6"/>
        <end position="26"/>
    </location>
</feature>
<dbReference type="EMBL" id="CP101989">
    <property type="protein sequence ID" value="UUI65015.1"/>
    <property type="molecule type" value="Genomic_DNA"/>
</dbReference>
<keyword evidence="1" id="KW-1133">Transmembrane helix</keyword>
<name>A0ABY5K3V0_9CELL</name>
<protein>
    <recommendedName>
        <fullName evidence="4">DUF3592 domain-containing protein</fullName>
    </recommendedName>
</protein>
<organism evidence="2 3">
    <name type="scientific">Cellulomonas wangsupingiae</name>
    <dbReference type="NCBI Taxonomy" id="2968085"/>
    <lineage>
        <taxon>Bacteria</taxon>
        <taxon>Bacillati</taxon>
        <taxon>Actinomycetota</taxon>
        <taxon>Actinomycetes</taxon>
        <taxon>Micrococcales</taxon>
        <taxon>Cellulomonadaceae</taxon>
        <taxon>Cellulomonas</taxon>
    </lineage>
</organism>